<reference evidence="3" key="1">
    <citation type="submission" date="2012-08" db="EMBL/GenBank/DDBJ databases">
        <title>The Genome Sequence of Wuchereria bancrofti.</title>
        <authorList>
            <person name="Nutman T.B."/>
            <person name="Fink D.L."/>
            <person name="Russ C."/>
            <person name="Young S."/>
            <person name="Zeng Q."/>
            <person name="Koehrsen M."/>
            <person name="Alvarado L."/>
            <person name="Berlin A."/>
            <person name="Chapman S.B."/>
            <person name="Chen Z."/>
            <person name="Freedman E."/>
            <person name="Gellesch M."/>
            <person name="Goldberg J."/>
            <person name="Griggs A."/>
            <person name="Gujja S."/>
            <person name="Heilman E.R."/>
            <person name="Heiman D."/>
            <person name="Hepburn T."/>
            <person name="Howarth C."/>
            <person name="Jen D."/>
            <person name="Larson L."/>
            <person name="Lewis B."/>
            <person name="Mehta T."/>
            <person name="Park D."/>
            <person name="Pearson M."/>
            <person name="Roberts A."/>
            <person name="Saif S."/>
            <person name="Shea T."/>
            <person name="Shenoy N."/>
            <person name="Sisk P."/>
            <person name="Stolte C."/>
            <person name="Sykes S."/>
            <person name="Walk T."/>
            <person name="White J."/>
            <person name="Yandava C."/>
            <person name="Haas B."/>
            <person name="Henn M.R."/>
            <person name="Nusbaum C."/>
            <person name="Birren B."/>
        </authorList>
    </citation>
    <scope>NUCLEOTIDE SEQUENCE [LARGE SCALE GENOMIC DNA]</scope>
    <source>
        <strain evidence="3">NA</strain>
    </source>
</reference>
<keyword evidence="1" id="KW-0732">Signal</keyword>
<comment type="caution">
    <text evidence="2">The sequence shown here is derived from an EMBL/GenBank/DDBJ whole genome shotgun (WGS) entry which is preliminary data.</text>
</comment>
<feature type="non-terminal residue" evidence="2">
    <location>
        <position position="1"/>
    </location>
</feature>
<feature type="non-terminal residue" evidence="2">
    <location>
        <position position="54"/>
    </location>
</feature>
<protein>
    <submittedName>
        <fullName evidence="2">Uncharacterized protein</fullName>
    </submittedName>
</protein>
<feature type="signal peptide" evidence="1">
    <location>
        <begin position="1"/>
        <end position="26"/>
    </location>
</feature>
<proteinExistence type="predicted"/>
<evidence type="ECO:0000313" key="2">
    <source>
        <dbReference type="EMBL" id="EJW74345.1"/>
    </source>
</evidence>
<name>J9AJG5_WUCBA</name>
<dbReference type="EMBL" id="ADBV01012408">
    <property type="protein sequence ID" value="EJW74345.1"/>
    <property type="molecule type" value="Genomic_DNA"/>
</dbReference>
<evidence type="ECO:0000256" key="1">
    <source>
        <dbReference type="SAM" id="SignalP"/>
    </source>
</evidence>
<dbReference type="AlphaFoldDB" id="J9AJG5"/>
<gene>
    <name evidence="2" type="ORF">WUBG_14747</name>
</gene>
<accession>J9AJG5</accession>
<dbReference type="Proteomes" id="UP000004810">
    <property type="component" value="Unassembled WGS sequence"/>
</dbReference>
<evidence type="ECO:0000313" key="3">
    <source>
        <dbReference type="Proteomes" id="UP000004810"/>
    </source>
</evidence>
<organism evidence="2 3">
    <name type="scientific">Wuchereria bancrofti</name>
    <dbReference type="NCBI Taxonomy" id="6293"/>
    <lineage>
        <taxon>Eukaryota</taxon>
        <taxon>Metazoa</taxon>
        <taxon>Ecdysozoa</taxon>
        <taxon>Nematoda</taxon>
        <taxon>Chromadorea</taxon>
        <taxon>Rhabditida</taxon>
        <taxon>Spirurina</taxon>
        <taxon>Spiruromorpha</taxon>
        <taxon>Filarioidea</taxon>
        <taxon>Onchocercidae</taxon>
        <taxon>Wuchereria</taxon>
    </lineage>
</organism>
<sequence length="54" mass="6240">LFNNQWRMRWYHSLALPLSITGLALGLSSDRQSCSTSGYFEQKEKASNIVKQFM</sequence>
<feature type="chain" id="PRO_5003821016" evidence="1">
    <location>
        <begin position="27"/>
        <end position="54"/>
    </location>
</feature>